<dbReference type="EMBL" id="JAODUO010000844">
    <property type="protein sequence ID" value="KAK2173890.1"/>
    <property type="molecule type" value="Genomic_DNA"/>
</dbReference>
<sequence length="541" mass="63973">MADEPVKIAVKPPERPPPEFAGLQDVREVTVMRRAEFDRIQFQLRKRQVLEEERQKRIAAKEQLHALSQERVKEWGNTIQGQRARSLRAFHQRKAKQEEEKTAVDLEEAKFQAQKRTEAIEKAKTQLYYQSDRIKAFHGALVMTEVLKERDAQLELKRLMDEGNKGEDKEEAARIARDLEEEILRDQKEAAERHREAMEAARFQKQQIRIHLKAKDKEREQGDIEGQELKRLAAEYHKERLMLDEMRRKEATMLAHVNRTQLANNEVARQANAQQEEEEDEECRIFAAAKRKMTKMRIEKEREIHKEKQDRLDRMREKIGSLMKEKEDDEDERIKKAQKEMDEKTEREFAMKLQKQQQRLREMGEHRVNEMKRDEKQKAMDRLEAIQSLRACRDADALFHANEDEKNFRKFEEKKELKGFHSKQIKERQDNDKYTKDEMYAQDMRNLELLAMEEAQFQEYAKQVIETAEKRGRNTYPLRAVAKPGAGGGHGPIFEGKGGIRPSYMVSDATGYQLPHFDKESSKEIQEMQTGPTNRRLGFVW</sequence>
<reference evidence="5" key="1">
    <citation type="journal article" date="2023" name="Mol. Biol. Evol.">
        <title>Third-Generation Sequencing Reveals the Adaptive Role of the Epigenome in Three Deep-Sea Polychaetes.</title>
        <authorList>
            <person name="Perez M."/>
            <person name="Aroh O."/>
            <person name="Sun Y."/>
            <person name="Lan Y."/>
            <person name="Juniper S.K."/>
            <person name="Young C.R."/>
            <person name="Angers B."/>
            <person name="Qian P.Y."/>
        </authorList>
    </citation>
    <scope>NUCLEOTIDE SEQUENCE</scope>
    <source>
        <strain evidence="5">R07B-5</strain>
    </source>
</reference>
<evidence type="ECO:0000313" key="6">
    <source>
        <dbReference type="Proteomes" id="UP001209878"/>
    </source>
</evidence>
<feature type="domain" description="Trichohyalin-plectin-homology" evidence="4">
    <location>
        <begin position="128"/>
        <end position="470"/>
    </location>
</feature>
<evidence type="ECO:0000259" key="4">
    <source>
        <dbReference type="Pfam" id="PF13868"/>
    </source>
</evidence>
<dbReference type="InterPro" id="IPR043597">
    <property type="entry name" value="TPH_dom"/>
</dbReference>
<dbReference type="GO" id="GO:0005879">
    <property type="term" value="C:axonemal microtubule"/>
    <property type="evidence" value="ECO:0007669"/>
    <property type="project" value="TreeGrafter"/>
</dbReference>
<protein>
    <recommendedName>
        <fullName evidence="4">Trichohyalin-plectin-homology domain-containing protein</fullName>
    </recommendedName>
</protein>
<evidence type="ECO:0000313" key="5">
    <source>
        <dbReference type="EMBL" id="KAK2173890.1"/>
    </source>
</evidence>
<accession>A0AAD9NKZ9</accession>
<feature type="region of interest" description="Disordered" evidence="3">
    <location>
        <begin position="1"/>
        <end position="21"/>
    </location>
</feature>
<evidence type="ECO:0000256" key="2">
    <source>
        <dbReference type="SAM" id="Coils"/>
    </source>
</evidence>
<keyword evidence="1 2" id="KW-0175">Coiled coil</keyword>
<feature type="coiled-coil region" evidence="2">
    <location>
        <begin position="96"/>
        <end position="126"/>
    </location>
</feature>
<dbReference type="Pfam" id="PF13868">
    <property type="entry name" value="TPH"/>
    <property type="match status" value="1"/>
</dbReference>
<comment type="caution">
    <text evidence="5">The sequence shown here is derived from an EMBL/GenBank/DDBJ whole genome shotgun (WGS) entry which is preliminary data.</text>
</comment>
<keyword evidence="6" id="KW-1185">Reference proteome</keyword>
<dbReference type="PANTHER" id="PTHR28663:SF1">
    <property type="entry name" value="CILIA- AND FLAGELLA- ASSOCIATED PROTEIN 210"/>
    <property type="match status" value="1"/>
</dbReference>
<dbReference type="AlphaFoldDB" id="A0AAD9NKZ9"/>
<proteinExistence type="predicted"/>
<evidence type="ECO:0000256" key="1">
    <source>
        <dbReference type="ARBA" id="ARBA00023054"/>
    </source>
</evidence>
<dbReference type="InterPro" id="IPR039986">
    <property type="entry name" value="CFAP210"/>
</dbReference>
<feature type="coiled-coil region" evidence="2">
    <location>
        <begin position="229"/>
        <end position="347"/>
    </location>
</feature>
<gene>
    <name evidence="5" type="ORF">NP493_846g00025</name>
</gene>
<name>A0AAD9NKZ9_RIDPI</name>
<evidence type="ECO:0000256" key="3">
    <source>
        <dbReference type="SAM" id="MobiDB-lite"/>
    </source>
</evidence>
<dbReference type="Proteomes" id="UP001209878">
    <property type="component" value="Unassembled WGS sequence"/>
</dbReference>
<dbReference type="PANTHER" id="PTHR28663">
    <property type="entry name" value="COILED-COIL DOMAIN-CONTAINING PROTEIN 173"/>
    <property type="match status" value="1"/>
</dbReference>
<feature type="compositionally biased region" description="Basic and acidic residues" evidence="3">
    <location>
        <begin position="1"/>
        <end position="17"/>
    </location>
</feature>
<feature type="coiled-coil region" evidence="2">
    <location>
        <begin position="169"/>
        <end position="204"/>
    </location>
</feature>
<organism evidence="5 6">
    <name type="scientific">Ridgeia piscesae</name>
    <name type="common">Tubeworm</name>
    <dbReference type="NCBI Taxonomy" id="27915"/>
    <lineage>
        <taxon>Eukaryota</taxon>
        <taxon>Metazoa</taxon>
        <taxon>Spiralia</taxon>
        <taxon>Lophotrochozoa</taxon>
        <taxon>Annelida</taxon>
        <taxon>Polychaeta</taxon>
        <taxon>Sedentaria</taxon>
        <taxon>Canalipalpata</taxon>
        <taxon>Sabellida</taxon>
        <taxon>Siboglinidae</taxon>
        <taxon>Ridgeia</taxon>
    </lineage>
</organism>